<feature type="region of interest" description="Disordered" evidence="1">
    <location>
        <begin position="165"/>
        <end position="210"/>
    </location>
</feature>
<dbReference type="AlphaFoldDB" id="A0AA36EHC9"/>
<feature type="compositionally biased region" description="Basic and acidic residues" evidence="1">
    <location>
        <begin position="178"/>
        <end position="197"/>
    </location>
</feature>
<evidence type="ECO:0000313" key="2">
    <source>
        <dbReference type="EMBL" id="CAI9296681.1"/>
    </source>
</evidence>
<reference evidence="2" key="1">
    <citation type="submission" date="2023-04" db="EMBL/GenBank/DDBJ databases">
        <authorList>
            <person name="Vijverberg K."/>
            <person name="Xiong W."/>
            <person name="Schranz E."/>
        </authorList>
    </citation>
    <scope>NUCLEOTIDE SEQUENCE</scope>
</reference>
<protein>
    <submittedName>
        <fullName evidence="2">Uncharacterized protein</fullName>
    </submittedName>
</protein>
<name>A0AA36EHC9_LACSI</name>
<dbReference type="Proteomes" id="UP001177003">
    <property type="component" value="Chromosome 8"/>
</dbReference>
<evidence type="ECO:0000313" key="3">
    <source>
        <dbReference type="Proteomes" id="UP001177003"/>
    </source>
</evidence>
<accession>A0AA36EHC9</accession>
<dbReference type="EMBL" id="OX465084">
    <property type="protein sequence ID" value="CAI9296681.1"/>
    <property type="molecule type" value="Genomic_DNA"/>
</dbReference>
<organism evidence="2 3">
    <name type="scientific">Lactuca saligna</name>
    <name type="common">Willowleaf lettuce</name>
    <dbReference type="NCBI Taxonomy" id="75948"/>
    <lineage>
        <taxon>Eukaryota</taxon>
        <taxon>Viridiplantae</taxon>
        <taxon>Streptophyta</taxon>
        <taxon>Embryophyta</taxon>
        <taxon>Tracheophyta</taxon>
        <taxon>Spermatophyta</taxon>
        <taxon>Magnoliopsida</taxon>
        <taxon>eudicotyledons</taxon>
        <taxon>Gunneridae</taxon>
        <taxon>Pentapetalae</taxon>
        <taxon>asterids</taxon>
        <taxon>campanulids</taxon>
        <taxon>Asterales</taxon>
        <taxon>Asteraceae</taxon>
        <taxon>Cichorioideae</taxon>
        <taxon>Cichorieae</taxon>
        <taxon>Lactucinae</taxon>
        <taxon>Lactuca</taxon>
    </lineage>
</organism>
<keyword evidence="3" id="KW-1185">Reference proteome</keyword>
<evidence type="ECO:0000256" key="1">
    <source>
        <dbReference type="SAM" id="MobiDB-lite"/>
    </source>
</evidence>
<gene>
    <name evidence="2" type="ORF">LSALG_LOCUS35534</name>
</gene>
<sequence>MTASTHITSFADQSTSMIMLNIKLGQNLILDLDASCYNELLYPMIECLRYSPLVQALTMAYSLPLVHLSKAYSSVNYSQSEELIHFEILWRCSSNLVTTVTYQSGRSFERPFFHPSRMSCLLFNSRDFLKDARDSLLTVSVPQHLAKKLKPIFSILNHIEGVLESDARPKQGGKPKKTSSEEPKKTVGDSDENEIKPHLKAKGQKGNEAS</sequence>
<proteinExistence type="predicted"/>